<proteinExistence type="predicted"/>
<feature type="signal peptide" evidence="1">
    <location>
        <begin position="1"/>
        <end position="23"/>
    </location>
</feature>
<organism evidence="2">
    <name type="scientific">Diabrotica virgifera virgifera</name>
    <name type="common">western corn rootworm</name>
    <dbReference type="NCBI Taxonomy" id="50390"/>
    <lineage>
        <taxon>Eukaryota</taxon>
        <taxon>Metazoa</taxon>
        <taxon>Ecdysozoa</taxon>
        <taxon>Arthropoda</taxon>
        <taxon>Hexapoda</taxon>
        <taxon>Insecta</taxon>
        <taxon>Pterygota</taxon>
        <taxon>Neoptera</taxon>
        <taxon>Endopterygota</taxon>
        <taxon>Coleoptera</taxon>
        <taxon>Polyphaga</taxon>
        <taxon>Cucujiformia</taxon>
        <taxon>Chrysomeloidea</taxon>
        <taxon>Chrysomelidae</taxon>
        <taxon>Galerucinae</taxon>
        <taxon>Diabroticina</taxon>
        <taxon>Diabroticites</taxon>
        <taxon>Diabrotica</taxon>
    </lineage>
</organism>
<feature type="chain" id="PRO_5027960884" evidence="1">
    <location>
        <begin position="24"/>
        <end position="84"/>
    </location>
</feature>
<name>A0A6P7EYC3_DIAVI</name>
<sequence>MDSKIYFLLGLFLVVAVVDISESGLCCKGVVCPKIACIGPIQITRKCCTVCIFPRKNGESCGGGPDEVCAEGLTCCNGVCGTPS</sequence>
<protein>
    <submittedName>
        <fullName evidence="2">Uncharacterized protein LOC114324367 isoform X3</fullName>
    </submittedName>
</protein>
<dbReference type="OrthoDB" id="10359114at2759"/>
<reference evidence="2" key="1">
    <citation type="submission" date="2025-08" db="UniProtKB">
        <authorList>
            <consortium name="RefSeq"/>
        </authorList>
    </citation>
    <scope>IDENTIFICATION</scope>
    <source>
        <tissue evidence="2">Whole insect</tissue>
    </source>
</reference>
<gene>
    <name evidence="2" type="primary">LOC114324367</name>
</gene>
<dbReference type="AlphaFoldDB" id="A0A6P7EYC3"/>
<evidence type="ECO:0000313" key="2">
    <source>
        <dbReference type="RefSeq" id="XP_028127981.1"/>
    </source>
</evidence>
<evidence type="ECO:0000256" key="1">
    <source>
        <dbReference type="SAM" id="SignalP"/>
    </source>
</evidence>
<accession>A0A6P7EYC3</accession>
<dbReference type="RefSeq" id="XP_028127981.1">
    <property type="nucleotide sequence ID" value="XM_028272180.1"/>
</dbReference>
<keyword evidence="1" id="KW-0732">Signal</keyword>